<comment type="caution">
    <text evidence="1">The sequence shown here is derived from an EMBL/GenBank/DDBJ whole genome shotgun (WGS) entry which is preliminary data.</text>
</comment>
<sequence>MKLQSYESVVNSNKEDCLNILTDAEKELTKHFKRVITVGKGSKPVSILFPKRVQEFVDMMLLVRKTTTVVPKENPFLFALAGSWIDGSSTLRKYAVSCGAQNPATLTSSRLRKQIATVLQILNLTEIEMEQVATFMGHTKKTHEEFYRYFNFL</sequence>
<gene>
    <name evidence="1" type="ORF">NQ314_014208</name>
</gene>
<dbReference type="EMBL" id="JANEYF010003920">
    <property type="protein sequence ID" value="KAJ8933113.1"/>
    <property type="molecule type" value="Genomic_DNA"/>
</dbReference>
<proteinExistence type="predicted"/>
<protein>
    <submittedName>
        <fullName evidence="1">Uncharacterized protein</fullName>
    </submittedName>
</protein>
<organism evidence="1 2">
    <name type="scientific">Rhamnusium bicolor</name>
    <dbReference type="NCBI Taxonomy" id="1586634"/>
    <lineage>
        <taxon>Eukaryota</taxon>
        <taxon>Metazoa</taxon>
        <taxon>Ecdysozoa</taxon>
        <taxon>Arthropoda</taxon>
        <taxon>Hexapoda</taxon>
        <taxon>Insecta</taxon>
        <taxon>Pterygota</taxon>
        <taxon>Neoptera</taxon>
        <taxon>Endopterygota</taxon>
        <taxon>Coleoptera</taxon>
        <taxon>Polyphaga</taxon>
        <taxon>Cucujiformia</taxon>
        <taxon>Chrysomeloidea</taxon>
        <taxon>Cerambycidae</taxon>
        <taxon>Lepturinae</taxon>
        <taxon>Rhagiini</taxon>
        <taxon>Rhamnusium</taxon>
    </lineage>
</organism>
<dbReference type="PANTHER" id="PTHR33480">
    <property type="entry name" value="SET DOMAIN-CONTAINING PROTEIN-RELATED"/>
    <property type="match status" value="1"/>
</dbReference>
<dbReference type="GO" id="GO:0003677">
    <property type="term" value="F:DNA binding"/>
    <property type="evidence" value="ECO:0007669"/>
    <property type="project" value="InterPro"/>
</dbReference>
<evidence type="ECO:0000313" key="2">
    <source>
        <dbReference type="Proteomes" id="UP001162156"/>
    </source>
</evidence>
<accession>A0AAV8X260</accession>
<dbReference type="Proteomes" id="UP001162156">
    <property type="component" value="Unassembled WGS sequence"/>
</dbReference>
<dbReference type="PANTHER" id="PTHR33480:SF1">
    <property type="entry name" value="TYR RECOMBINASE DOMAIN-CONTAINING PROTEIN"/>
    <property type="match status" value="1"/>
</dbReference>
<dbReference type="InterPro" id="IPR011010">
    <property type="entry name" value="DNA_brk_join_enz"/>
</dbReference>
<dbReference type="SUPFAM" id="SSF56349">
    <property type="entry name" value="DNA breaking-rejoining enzymes"/>
    <property type="match status" value="1"/>
</dbReference>
<name>A0AAV8X260_9CUCU</name>
<dbReference type="AlphaFoldDB" id="A0AAV8X260"/>
<reference evidence="1" key="1">
    <citation type="journal article" date="2023" name="Insect Mol. Biol.">
        <title>Genome sequencing provides insights into the evolution of gene families encoding plant cell wall-degrading enzymes in longhorned beetles.</title>
        <authorList>
            <person name="Shin N.R."/>
            <person name="Okamura Y."/>
            <person name="Kirsch R."/>
            <person name="Pauchet Y."/>
        </authorList>
    </citation>
    <scope>NUCLEOTIDE SEQUENCE</scope>
    <source>
        <strain evidence="1">RBIC_L_NR</strain>
    </source>
</reference>
<evidence type="ECO:0000313" key="1">
    <source>
        <dbReference type="EMBL" id="KAJ8933113.1"/>
    </source>
</evidence>
<keyword evidence="2" id="KW-1185">Reference proteome</keyword>